<name>A0A9P6RSF9_9FUNG</name>
<keyword evidence="1" id="KW-0863">Zinc-finger</keyword>
<feature type="compositionally biased region" description="Polar residues" evidence="2">
    <location>
        <begin position="412"/>
        <end position="423"/>
    </location>
</feature>
<dbReference type="PANTHER" id="PTHR46007:SF8">
    <property type="entry name" value="C2H2-TYPE DOMAIN-CONTAINING PROTEIN"/>
    <property type="match status" value="1"/>
</dbReference>
<dbReference type="GO" id="GO:0008270">
    <property type="term" value="F:zinc ion binding"/>
    <property type="evidence" value="ECO:0007669"/>
    <property type="project" value="UniProtKB-KW"/>
</dbReference>
<feature type="region of interest" description="Disordered" evidence="2">
    <location>
        <begin position="796"/>
        <end position="823"/>
    </location>
</feature>
<accession>A0A9P6RSF9</accession>
<dbReference type="EMBL" id="JAAAIP010000038">
    <property type="protein sequence ID" value="KAG0328250.1"/>
    <property type="molecule type" value="Genomic_DNA"/>
</dbReference>
<dbReference type="SMART" id="SM00355">
    <property type="entry name" value="ZnF_C2H2"/>
    <property type="match status" value="1"/>
</dbReference>
<feature type="region of interest" description="Disordered" evidence="2">
    <location>
        <begin position="191"/>
        <end position="217"/>
    </location>
</feature>
<keyword evidence="1" id="KW-0862">Zinc</keyword>
<feature type="region of interest" description="Disordered" evidence="2">
    <location>
        <begin position="236"/>
        <end position="278"/>
    </location>
</feature>
<proteinExistence type="predicted"/>
<feature type="compositionally biased region" description="Low complexity" evidence="2">
    <location>
        <begin position="523"/>
        <end position="537"/>
    </location>
</feature>
<feature type="compositionally biased region" description="Polar residues" evidence="2">
    <location>
        <begin position="475"/>
        <end position="493"/>
    </location>
</feature>
<dbReference type="PROSITE" id="PS50157">
    <property type="entry name" value="ZINC_FINGER_C2H2_2"/>
    <property type="match status" value="1"/>
</dbReference>
<organism evidence="4 5">
    <name type="scientific">Dissophora globulifera</name>
    <dbReference type="NCBI Taxonomy" id="979702"/>
    <lineage>
        <taxon>Eukaryota</taxon>
        <taxon>Fungi</taxon>
        <taxon>Fungi incertae sedis</taxon>
        <taxon>Mucoromycota</taxon>
        <taxon>Mortierellomycotina</taxon>
        <taxon>Mortierellomycetes</taxon>
        <taxon>Mortierellales</taxon>
        <taxon>Mortierellaceae</taxon>
        <taxon>Dissophora</taxon>
    </lineage>
</organism>
<dbReference type="GO" id="GO:0045944">
    <property type="term" value="P:positive regulation of transcription by RNA polymerase II"/>
    <property type="evidence" value="ECO:0007669"/>
    <property type="project" value="TreeGrafter"/>
</dbReference>
<feature type="compositionally biased region" description="Polar residues" evidence="2">
    <location>
        <begin position="441"/>
        <end position="453"/>
    </location>
</feature>
<evidence type="ECO:0000313" key="4">
    <source>
        <dbReference type="EMBL" id="KAG0328250.1"/>
    </source>
</evidence>
<feature type="domain" description="C2H2-type" evidence="3">
    <location>
        <begin position="614"/>
        <end position="637"/>
    </location>
</feature>
<evidence type="ECO:0000313" key="5">
    <source>
        <dbReference type="Proteomes" id="UP000738325"/>
    </source>
</evidence>
<feature type="compositionally biased region" description="Low complexity" evidence="2">
    <location>
        <begin position="494"/>
        <end position="515"/>
    </location>
</feature>
<dbReference type="PANTHER" id="PTHR46007">
    <property type="entry name" value="MEDIATOR OF RNA POLYMERASE II TRANSCRIPTION SUBUNIT 12"/>
    <property type="match status" value="1"/>
</dbReference>
<evidence type="ECO:0000259" key="3">
    <source>
        <dbReference type="PROSITE" id="PS50157"/>
    </source>
</evidence>
<feature type="region of interest" description="Disordered" evidence="2">
    <location>
        <begin position="398"/>
        <end position="423"/>
    </location>
</feature>
<keyword evidence="5" id="KW-1185">Reference proteome</keyword>
<feature type="region of interest" description="Disordered" evidence="2">
    <location>
        <begin position="566"/>
        <end position="594"/>
    </location>
</feature>
<evidence type="ECO:0000256" key="2">
    <source>
        <dbReference type="SAM" id="MobiDB-lite"/>
    </source>
</evidence>
<keyword evidence="1" id="KW-0479">Metal-binding</keyword>
<reference evidence="4" key="1">
    <citation type="journal article" date="2020" name="Fungal Divers.">
        <title>Resolving the Mortierellaceae phylogeny through synthesis of multi-gene phylogenetics and phylogenomics.</title>
        <authorList>
            <person name="Vandepol N."/>
            <person name="Liber J."/>
            <person name="Desiro A."/>
            <person name="Na H."/>
            <person name="Kennedy M."/>
            <person name="Barry K."/>
            <person name="Grigoriev I.V."/>
            <person name="Miller A.N."/>
            <person name="O'Donnell K."/>
            <person name="Stajich J.E."/>
            <person name="Bonito G."/>
        </authorList>
    </citation>
    <scope>NUCLEOTIDE SEQUENCE</scope>
    <source>
        <strain evidence="4">REB-010B</strain>
    </source>
</reference>
<gene>
    <name evidence="4" type="ORF">BGZ99_005768</name>
</gene>
<feature type="compositionally biased region" description="Polar residues" evidence="2">
    <location>
        <begin position="255"/>
        <end position="272"/>
    </location>
</feature>
<feature type="compositionally biased region" description="Low complexity" evidence="2">
    <location>
        <begin position="238"/>
        <end position="247"/>
    </location>
</feature>
<dbReference type="GO" id="GO:0003713">
    <property type="term" value="F:transcription coactivator activity"/>
    <property type="evidence" value="ECO:0007669"/>
    <property type="project" value="TreeGrafter"/>
</dbReference>
<dbReference type="OrthoDB" id="2444917at2759"/>
<feature type="region of interest" description="Disordered" evidence="2">
    <location>
        <begin position="441"/>
        <end position="538"/>
    </location>
</feature>
<feature type="compositionally biased region" description="Basic residues" evidence="2">
    <location>
        <begin position="808"/>
        <end position="823"/>
    </location>
</feature>
<dbReference type="PROSITE" id="PS00028">
    <property type="entry name" value="ZINC_FINGER_C2H2_1"/>
    <property type="match status" value="1"/>
</dbReference>
<dbReference type="AlphaFoldDB" id="A0A9P6RSF9"/>
<dbReference type="GO" id="GO:0016592">
    <property type="term" value="C:mediator complex"/>
    <property type="evidence" value="ECO:0007669"/>
    <property type="project" value="TreeGrafter"/>
</dbReference>
<comment type="caution">
    <text evidence="4">The sequence shown here is derived from an EMBL/GenBank/DDBJ whole genome shotgun (WGS) entry which is preliminary data.</text>
</comment>
<dbReference type="InterPro" id="IPR013087">
    <property type="entry name" value="Znf_C2H2_type"/>
</dbReference>
<dbReference type="InterPro" id="IPR051647">
    <property type="entry name" value="Mediator_comp_sub12"/>
</dbReference>
<protein>
    <recommendedName>
        <fullName evidence="3">C2H2-type domain-containing protein</fullName>
    </recommendedName>
</protein>
<dbReference type="Proteomes" id="UP000738325">
    <property type="component" value="Unassembled WGS sequence"/>
</dbReference>
<sequence>MSPYTQRQPVASMPQQAFFSSLDTSTTTDLSRYQLAAYGIVGDSANNNNPTANLASLASCGADLSGEGSFYQESDIGYFSGLPLHFPSAHELVTLAAAKRYPDLTMSAASTPRGVSHSGTDSLSLDELSIGIMTPSRNSFNGHSGGKGHFYSHFNNYSYDSSETKASNNYNNTSSDNSSSASIIFSASSSLSSSSPPLFTPEASTPASISTATGSSTSSETIDYLMTNHNYLLTQSNQHQHQQQQQQHQRRQQQDPSQEYQPGTSASDNTNRYTHDPTPAYIEFSPDEFQGVACSGNSSHLSTYSSTPWNVGIALTASNEAHLTTSAAVSANSFPEDAATSMATTTTTATVMSDAGMVTWTNRGALNGVTVTQMQSTSTAGVKDNCKNEEDASHLQRLQQQQQQQQHRSHSDYQIQHPSKQARSYQLQIMTTLESGVATMYTNSTSDNSNTAAGSPMHPSITGHPYMNHRHHQHQGQPYSIASSSSPVESCFNSGSSTPSFASSSSSLSHLNSELGHGTPSAYSCDSSRPTSPSSYDGYLSERRLYRSESESTSSSFIVRSRKSSTSSTSSVASSHHRRMSTLRESTTGVTSTAAATTTAAGAVIIGPSSSSLHQCPKCGQSFAGPAVLVRHIESIHDKLLWNCVGCKSNLSRRDAVTRHINLSPMDSVCRAVGTIGQIKMLNGTEILYEVSPYRAKPLDEVMSRMGKKISTALRREIDMAKARTNDGTTAMGETELTPASIAMGPPHMPTLSIEFPNCEIEGGNGGEGDGYVLDAERQQQQQQDEMIFGGFCEMDEYEEDEDDGQQKKRRRSLLPTLVHRKK</sequence>
<dbReference type="Gene3D" id="3.30.160.60">
    <property type="entry name" value="Classic Zinc Finger"/>
    <property type="match status" value="1"/>
</dbReference>
<evidence type="ECO:0000256" key="1">
    <source>
        <dbReference type="PROSITE-ProRule" id="PRU00042"/>
    </source>
</evidence>